<gene>
    <name evidence="6" type="ORF">GOP47_0024211</name>
</gene>
<name>A0A9D4Z6N6_ADICA</name>
<evidence type="ECO:0000313" key="6">
    <source>
        <dbReference type="EMBL" id="KAI5061706.1"/>
    </source>
</evidence>
<feature type="non-terminal residue" evidence="6">
    <location>
        <position position="1"/>
    </location>
</feature>
<dbReference type="InterPro" id="IPR001232">
    <property type="entry name" value="SKP1-like"/>
</dbReference>
<dbReference type="GO" id="GO:0009867">
    <property type="term" value="P:jasmonic acid mediated signaling pathway"/>
    <property type="evidence" value="ECO:0007669"/>
    <property type="project" value="UniProtKB-ARBA"/>
</dbReference>
<dbReference type="InterPro" id="IPR011333">
    <property type="entry name" value="SKP1/BTB/POZ_sf"/>
</dbReference>
<comment type="caution">
    <text evidence="6">The sequence shown here is derived from an EMBL/GenBank/DDBJ whole genome shotgun (WGS) entry which is preliminary data.</text>
</comment>
<feature type="domain" description="SKP1 component POZ" evidence="5">
    <location>
        <begin position="19"/>
        <end position="82"/>
    </location>
</feature>
<feature type="compositionally biased region" description="Low complexity" evidence="4">
    <location>
        <begin position="93"/>
        <end position="119"/>
    </location>
</feature>
<dbReference type="Proteomes" id="UP000886520">
    <property type="component" value="Chromosome 23"/>
</dbReference>
<evidence type="ECO:0000256" key="1">
    <source>
        <dbReference type="ARBA" id="ARBA00004906"/>
    </source>
</evidence>
<comment type="similarity">
    <text evidence="2">Belongs to the SKP1 family.</text>
</comment>
<dbReference type="GO" id="GO:0006511">
    <property type="term" value="P:ubiquitin-dependent protein catabolic process"/>
    <property type="evidence" value="ECO:0007669"/>
    <property type="project" value="InterPro"/>
</dbReference>
<evidence type="ECO:0000256" key="3">
    <source>
        <dbReference type="ARBA" id="ARBA00022786"/>
    </source>
</evidence>
<dbReference type="InterPro" id="IPR016073">
    <property type="entry name" value="Skp1_comp_POZ"/>
</dbReference>
<dbReference type="PANTHER" id="PTHR11165">
    <property type="entry name" value="SKP1"/>
    <property type="match status" value="1"/>
</dbReference>
<evidence type="ECO:0000259" key="5">
    <source>
        <dbReference type="Pfam" id="PF03931"/>
    </source>
</evidence>
<dbReference type="AlphaFoldDB" id="A0A9D4Z6N6"/>
<sequence>SSKTEVNHELGLPLSAGRVKVRSSDDALFEVELQVALQSLTIKAMVGDLMDGGTSHDFVVPLPNVSSQVLAKVLEFCCYHHQHRRPVAPPSPQSSSVLASSIAPTPAPAPSTSATPMPTFNQPQLLIISYPPRRT</sequence>
<proteinExistence type="inferred from homology"/>
<organism evidence="6 7">
    <name type="scientific">Adiantum capillus-veneris</name>
    <name type="common">Maidenhair fern</name>
    <dbReference type="NCBI Taxonomy" id="13818"/>
    <lineage>
        <taxon>Eukaryota</taxon>
        <taxon>Viridiplantae</taxon>
        <taxon>Streptophyta</taxon>
        <taxon>Embryophyta</taxon>
        <taxon>Tracheophyta</taxon>
        <taxon>Polypodiopsida</taxon>
        <taxon>Polypodiidae</taxon>
        <taxon>Polypodiales</taxon>
        <taxon>Pteridineae</taxon>
        <taxon>Pteridaceae</taxon>
        <taxon>Vittarioideae</taxon>
        <taxon>Adiantum</taxon>
    </lineage>
</organism>
<protein>
    <recommendedName>
        <fullName evidence="5">SKP1 component POZ domain-containing protein</fullName>
    </recommendedName>
</protein>
<dbReference type="Pfam" id="PF03931">
    <property type="entry name" value="Skp1_POZ"/>
    <property type="match status" value="1"/>
</dbReference>
<evidence type="ECO:0000313" key="7">
    <source>
        <dbReference type="Proteomes" id="UP000886520"/>
    </source>
</evidence>
<reference evidence="6" key="1">
    <citation type="submission" date="2021-01" db="EMBL/GenBank/DDBJ databases">
        <title>Adiantum capillus-veneris genome.</title>
        <authorList>
            <person name="Fang Y."/>
            <person name="Liao Q."/>
        </authorList>
    </citation>
    <scope>NUCLEOTIDE SEQUENCE</scope>
    <source>
        <strain evidence="6">H3</strain>
        <tissue evidence="6">Leaf</tissue>
    </source>
</reference>
<keyword evidence="7" id="KW-1185">Reference proteome</keyword>
<dbReference type="OrthoDB" id="7827685at2759"/>
<dbReference type="Gene3D" id="3.30.710.10">
    <property type="entry name" value="Potassium Channel Kv1.1, Chain A"/>
    <property type="match status" value="1"/>
</dbReference>
<keyword evidence="3" id="KW-0833">Ubl conjugation pathway</keyword>
<dbReference type="SUPFAM" id="SSF54695">
    <property type="entry name" value="POZ domain"/>
    <property type="match status" value="1"/>
</dbReference>
<comment type="pathway">
    <text evidence="1">Protein modification; protein ubiquitination.</text>
</comment>
<dbReference type="SMART" id="SM00512">
    <property type="entry name" value="Skp1"/>
    <property type="match status" value="1"/>
</dbReference>
<dbReference type="InterPro" id="IPR016897">
    <property type="entry name" value="SKP1"/>
</dbReference>
<accession>A0A9D4Z6N6</accession>
<evidence type="ECO:0000256" key="4">
    <source>
        <dbReference type="SAM" id="MobiDB-lite"/>
    </source>
</evidence>
<feature type="region of interest" description="Disordered" evidence="4">
    <location>
        <begin position="84"/>
        <end position="121"/>
    </location>
</feature>
<dbReference type="EMBL" id="JABFUD020000023">
    <property type="protein sequence ID" value="KAI5061706.1"/>
    <property type="molecule type" value="Genomic_DNA"/>
</dbReference>
<evidence type="ECO:0000256" key="2">
    <source>
        <dbReference type="ARBA" id="ARBA00009993"/>
    </source>
</evidence>